<dbReference type="SUPFAM" id="SSF48179">
    <property type="entry name" value="6-phosphogluconate dehydrogenase C-terminal domain-like"/>
    <property type="match status" value="1"/>
</dbReference>
<keyword evidence="6 9" id="KW-0100">Branched-chain amino acid biosynthesis</keyword>
<dbReference type="InterPro" id="IPR013023">
    <property type="entry name" value="KARI"/>
</dbReference>
<feature type="domain" description="KARI C-terminal knotted" evidence="10">
    <location>
        <begin position="1"/>
        <end position="122"/>
    </location>
</feature>
<name>K7KKW5_SOYBN</name>
<evidence type="ECO:0000256" key="5">
    <source>
        <dbReference type="ARBA" id="ARBA00022605"/>
    </source>
</evidence>
<dbReference type="GO" id="GO:0004455">
    <property type="term" value="F:ketol-acid reductoisomerase activity"/>
    <property type="evidence" value="ECO:0007669"/>
    <property type="project" value="UniProtKB-UniRule"/>
</dbReference>
<comment type="caution">
    <text evidence="9">Lacks conserved residue(s) required for the propagation of feature annotation.</text>
</comment>
<evidence type="ECO:0000313" key="13">
    <source>
        <dbReference type="Proteomes" id="UP000008827"/>
    </source>
</evidence>
<dbReference type="Proteomes" id="UP000008827">
    <property type="component" value="Chromosome 4"/>
</dbReference>
<evidence type="ECO:0000256" key="7">
    <source>
        <dbReference type="ARBA" id="ARBA00030209"/>
    </source>
</evidence>
<comment type="pathway">
    <text evidence="3">Amino-acid biosynthesis; L-isoleucine biosynthesis; L-isoleucine from 2-oxobutanoate: step 2/4.</text>
</comment>
<dbReference type="PANTHER" id="PTHR21371:SF1">
    <property type="entry name" value="KETOL-ACID REDUCTOISOMERASE, MITOCHONDRIAL"/>
    <property type="match status" value="1"/>
</dbReference>
<dbReference type="InterPro" id="IPR013328">
    <property type="entry name" value="6PGD_dom2"/>
</dbReference>
<dbReference type="GO" id="GO:0009097">
    <property type="term" value="P:isoleucine biosynthetic process"/>
    <property type="evidence" value="ECO:0007669"/>
    <property type="project" value="UniProtKB-UniRule"/>
</dbReference>
<dbReference type="SMR" id="K7KKW5"/>
<dbReference type="eggNOG" id="ENOG502QQBF">
    <property type="taxonomic scope" value="Eukaryota"/>
</dbReference>
<evidence type="ECO:0000259" key="10">
    <source>
        <dbReference type="PROSITE" id="PS51851"/>
    </source>
</evidence>
<dbReference type="UniPathway" id="UPA00047">
    <property type="reaction ID" value="UER00056"/>
</dbReference>
<evidence type="ECO:0000313" key="12">
    <source>
        <dbReference type="EnsemblPlants" id="KRH63509"/>
    </source>
</evidence>
<reference evidence="11" key="3">
    <citation type="submission" date="2018-07" db="EMBL/GenBank/DDBJ databases">
        <title>WGS assembly of Glycine max.</title>
        <authorList>
            <person name="Schmutz J."/>
            <person name="Cannon S."/>
            <person name="Schlueter J."/>
            <person name="Ma J."/>
            <person name="Mitros T."/>
            <person name="Nelson W."/>
            <person name="Hyten D."/>
            <person name="Song Q."/>
            <person name="Thelen J."/>
            <person name="Cheng J."/>
            <person name="Xu D."/>
            <person name="Hellsten U."/>
            <person name="May G."/>
            <person name="Yu Y."/>
            <person name="Sakurai T."/>
            <person name="Umezawa T."/>
            <person name="Bhattacharyya M."/>
            <person name="Sandhu D."/>
            <person name="Valliyodan B."/>
            <person name="Lindquist E."/>
            <person name="Peto M."/>
            <person name="Grant D."/>
            <person name="Shu S."/>
            <person name="Goodstein D."/>
            <person name="Barry K."/>
            <person name="Futrell-Griggs M."/>
            <person name="Abernathy B."/>
            <person name="Du J."/>
            <person name="Tian Z."/>
            <person name="Zhu L."/>
            <person name="Gill N."/>
            <person name="Joshi T."/>
            <person name="Libault M."/>
            <person name="Sethuraman A."/>
            <person name="Zhang X."/>
            <person name="Shinozaki K."/>
            <person name="Nguyen H."/>
            <person name="Wing R."/>
            <person name="Cregan P."/>
            <person name="Specht J."/>
            <person name="Grimwood J."/>
            <person name="Rokhsar D."/>
            <person name="Stacey G."/>
            <person name="Shoemaker R."/>
            <person name="Jackson S."/>
        </authorList>
    </citation>
    <scope>NUCLEOTIDE SEQUENCE</scope>
    <source>
        <tissue evidence="11">Callus</tissue>
    </source>
</reference>
<evidence type="ECO:0000256" key="8">
    <source>
        <dbReference type="ARBA" id="ARBA00030593"/>
    </source>
</evidence>
<proteinExistence type="inferred from homology"/>
<keyword evidence="9" id="KW-0560">Oxidoreductase</keyword>
<evidence type="ECO:0000313" key="11">
    <source>
        <dbReference type="EMBL" id="KRH63509.1"/>
    </source>
</evidence>
<dbReference type="Gene3D" id="1.10.1040.10">
    <property type="entry name" value="N-(1-d-carboxylethyl)-l-norvaline Dehydrogenase, domain 2"/>
    <property type="match status" value="1"/>
</dbReference>
<evidence type="ECO:0000256" key="2">
    <source>
        <dbReference type="ARBA" id="ARBA00004864"/>
    </source>
</evidence>
<dbReference type="HOGENOM" id="CLU_2030877_0_0_1"/>
<dbReference type="PROSITE" id="PS51851">
    <property type="entry name" value="KARI_C"/>
    <property type="match status" value="1"/>
</dbReference>
<evidence type="ECO:0000256" key="9">
    <source>
        <dbReference type="PROSITE-ProRule" id="PRU01198"/>
    </source>
</evidence>
<dbReference type="InterPro" id="IPR008927">
    <property type="entry name" value="6-PGluconate_DH-like_C_sf"/>
</dbReference>
<accession>K7KKW5</accession>
<evidence type="ECO:0000256" key="1">
    <source>
        <dbReference type="ARBA" id="ARBA00001946"/>
    </source>
</evidence>
<dbReference type="InterPro" id="IPR000506">
    <property type="entry name" value="KARI_C"/>
</dbReference>
<protein>
    <recommendedName>
        <fullName evidence="8">Acetohydroxy-acid reductoisomerase</fullName>
    </recommendedName>
    <alternativeName>
        <fullName evidence="7">Alpha-keto-beta-hydroxylacyl reductoisomerase</fullName>
    </alternativeName>
</protein>
<comment type="pathway">
    <text evidence="2">Amino-acid biosynthesis; L-valine biosynthesis; L-valine from pyruvate: step 2/4.</text>
</comment>
<dbReference type="OrthoDB" id="10255643at2759"/>
<dbReference type="AlphaFoldDB" id="K7KKW5"/>
<dbReference type="EMBL" id="CM000837">
    <property type="protein sequence ID" value="KRH63509.1"/>
    <property type="molecule type" value="Genomic_DNA"/>
</dbReference>
<evidence type="ECO:0000256" key="3">
    <source>
        <dbReference type="ARBA" id="ARBA00004885"/>
    </source>
</evidence>
<comment type="similarity">
    <text evidence="4 9">Belongs to the ketol-acid reductoisomerase family.</text>
</comment>
<dbReference type="UniPathway" id="UPA00049">
    <property type="reaction ID" value="UER00060"/>
</dbReference>
<dbReference type="STRING" id="3847.K7KKW5"/>
<gene>
    <name evidence="11" type="ORF">GLYMA_04G181400</name>
</gene>
<comment type="cofactor">
    <cofactor evidence="1">
        <name>Mg(2+)</name>
        <dbReference type="ChEBI" id="CHEBI:18420"/>
    </cofactor>
</comment>
<dbReference type="Gramene" id="KRH63509">
    <property type="protein sequence ID" value="KRH63509"/>
    <property type="gene ID" value="GLYMA_04G181400"/>
</dbReference>
<dbReference type="PaxDb" id="3847-GLYMA04G35256.1"/>
<reference evidence="11 12" key="1">
    <citation type="journal article" date="2010" name="Nature">
        <title>Genome sequence of the palaeopolyploid soybean.</title>
        <authorList>
            <person name="Schmutz J."/>
            <person name="Cannon S.B."/>
            <person name="Schlueter J."/>
            <person name="Ma J."/>
            <person name="Mitros T."/>
            <person name="Nelson W."/>
            <person name="Hyten D.L."/>
            <person name="Song Q."/>
            <person name="Thelen J.J."/>
            <person name="Cheng J."/>
            <person name="Xu D."/>
            <person name="Hellsten U."/>
            <person name="May G.D."/>
            <person name="Yu Y."/>
            <person name="Sakurai T."/>
            <person name="Umezawa T."/>
            <person name="Bhattacharyya M.K."/>
            <person name="Sandhu D."/>
            <person name="Valliyodan B."/>
            <person name="Lindquist E."/>
            <person name="Peto M."/>
            <person name="Grant D."/>
            <person name="Shu S."/>
            <person name="Goodstein D."/>
            <person name="Barry K."/>
            <person name="Futrell-Griggs M."/>
            <person name="Abernathy B."/>
            <person name="Du J."/>
            <person name="Tian Z."/>
            <person name="Zhu L."/>
            <person name="Gill N."/>
            <person name="Joshi T."/>
            <person name="Libault M."/>
            <person name="Sethuraman A."/>
            <person name="Zhang X.-C."/>
            <person name="Shinozaki K."/>
            <person name="Nguyen H.T."/>
            <person name="Wing R.A."/>
            <person name="Cregan P."/>
            <person name="Specht J."/>
            <person name="Grimwood J."/>
            <person name="Rokhsar D."/>
            <person name="Stacey G."/>
            <person name="Shoemaker R.C."/>
            <person name="Jackson S.A."/>
        </authorList>
    </citation>
    <scope>NUCLEOTIDE SEQUENCE [LARGE SCALE GENOMIC DNA]</scope>
    <source>
        <strain evidence="12">cv. Williams 82</strain>
        <tissue evidence="11">Callus</tissue>
    </source>
</reference>
<keyword evidence="13" id="KW-1185">Reference proteome</keyword>
<dbReference type="PANTHER" id="PTHR21371">
    <property type="entry name" value="KETOL-ACID REDUCTOISOMERASE, MITOCHONDRIAL"/>
    <property type="match status" value="1"/>
</dbReference>
<dbReference type="Pfam" id="PF01450">
    <property type="entry name" value="KARI_C"/>
    <property type="match status" value="1"/>
</dbReference>
<evidence type="ECO:0000256" key="6">
    <source>
        <dbReference type="ARBA" id="ARBA00023304"/>
    </source>
</evidence>
<dbReference type="FunFam" id="1.10.1040.10:FF:000116">
    <property type="entry name" value="Uncharacterized protein"/>
    <property type="match status" value="1"/>
</dbReference>
<dbReference type="EnsemblPlants" id="KRH63509">
    <property type="protein sequence ID" value="KRH63509"/>
    <property type="gene ID" value="GLYMA_04G181400"/>
</dbReference>
<dbReference type="InParanoid" id="K7KKW5"/>
<organism evidence="12">
    <name type="scientific">Glycine max</name>
    <name type="common">Soybean</name>
    <name type="synonym">Glycine hispida</name>
    <dbReference type="NCBI Taxonomy" id="3847"/>
    <lineage>
        <taxon>Eukaryota</taxon>
        <taxon>Viridiplantae</taxon>
        <taxon>Streptophyta</taxon>
        <taxon>Embryophyta</taxon>
        <taxon>Tracheophyta</taxon>
        <taxon>Spermatophyta</taxon>
        <taxon>Magnoliopsida</taxon>
        <taxon>eudicotyledons</taxon>
        <taxon>Gunneridae</taxon>
        <taxon>Pentapetalae</taxon>
        <taxon>rosids</taxon>
        <taxon>fabids</taxon>
        <taxon>Fabales</taxon>
        <taxon>Fabaceae</taxon>
        <taxon>Papilionoideae</taxon>
        <taxon>50 kb inversion clade</taxon>
        <taxon>NPAAA clade</taxon>
        <taxon>indigoferoid/millettioid clade</taxon>
        <taxon>Phaseoleae</taxon>
        <taxon>Glycine</taxon>
        <taxon>Glycine subgen. Soja</taxon>
    </lineage>
</organism>
<reference evidence="12" key="2">
    <citation type="submission" date="2018-02" db="UniProtKB">
        <authorList>
            <consortium name="EnsemblPlants"/>
        </authorList>
    </citation>
    <scope>IDENTIFICATION</scope>
    <source>
        <strain evidence="12">Williams 82</strain>
    </source>
</reference>
<sequence>MEYRSHIFRERGILLRAVHGIVESLFRRYTENGMSEDLAYNNTVEPITRTISKIISTKGMEFEKAYSASYYSCMDILYACYEDIAARSDIRSVVLDGRNFYVCTLLAFPMGKIDQTLMWKVG</sequence>
<evidence type="ECO:0000256" key="4">
    <source>
        <dbReference type="ARBA" id="ARBA00010318"/>
    </source>
</evidence>
<keyword evidence="5 9" id="KW-0028">Amino-acid biosynthesis</keyword>
<dbReference type="GO" id="GO:0009099">
    <property type="term" value="P:L-valine biosynthetic process"/>
    <property type="evidence" value="ECO:0007669"/>
    <property type="project" value="UniProtKB-UniRule"/>
</dbReference>